<gene>
    <name evidence="2" type="ORF">EH207_08275</name>
</gene>
<evidence type="ECO:0000313" key="2">
    <source>
        <dbReference type="EMBL" id="QCR10316.1"/>
    </source>
</evidence>
<name>A0A4P8QUK8_9GAMM</name>
<dbReference type="OrthoDB" id="6933130at2"/>
<dbReference type="KEGG" id="brb:EH207_08275"/>
<dbReference type="AlphaFoldDB" id="A0A4P8QUK8"/>
<evidence type="ECO:0000256" key="1">
    <source>
        <dbReference type="SAM" id="MobiDB-lite"/>
    </source>
</evidence>
<proteinExistence type="predicted"/>
<sequence>MDSSCSVSATESSGAVTGLSEQISDLTREIANRTRLSTTGYQMAMDRINNPHKLDSDSLMTMRRAEQYQSAAKSAYPTETLKSLASLQQSQIYHTSSGEMLGAIEMSLEQLSTCLDRCRAHGFSNCDMQALEVALHLKHRLGVDDFKIMSNHKLSHNYVVMNPSNTFPRGAIVDSWTGQGVLELNLKTKLKFQHHEGNCYINQNMHDWIDSYGSSYVL</sequence>
<feature type="region of interest" description="Disordered" evidence="1">
    <location>
        <begin position="1"/>
        <end position="20"/>
    </location>
</feature>
<dbReference type="EMBL" id="CP034035">
    <property type="protein sequence ID" value="QCR10316.1"/>
    <property type="molecule type" value="Genomic_DNA"/>
</dbReference>
<accession>A0A4P8QUK8</accession>
<keyword evidence="3" id="KW-1185">Reference proteome</keyword>
<protein>
    <submittedName>
        <fullName evidence="2">Type III effector</fullName>
    </submittedName>
</protein>
<reference evidence="2 3" key="1">
    <citation type="submission" date="2018-11" db="EMBL/GenBank/DDBJ databases">
        <title>Genome sequences of Brenneria nigrifluens and Brenneria rubrifaciens.</title>
        <authorList>
            <person name="Poret-Peterson A.T."/>
            <person name="McClean A.E."/>
            <person name="Kluepfel D.A."/>
        </authorList>
    </citation>
    <scope>NUCLEOTIDE SEQUENCE [LARGE SCALE GENOMIC DNA]</scope>
    <source>
        <strain evidence="2 3">6D370</strain>
    </source>
</reference>
<organism evidence="2 3">
    <name type="scientific">Brenneria rubrifaciens</name>
    <dbReference type="NCBI Taxonomy" id="55213"/>
    <lineage>
        <taxon>Bacteria</taxon>
        <taxon>Pseudomonadati</taxon>
        <taxon>Pseudomonadota</taxon>
        <taxon>Gammaproteobacteria</taxon>
        <taxon>Enterobacterales</taxon>
        <taxon>Pectobacteriaceae</taxon>
        <taxon>Brenneria</taxon>
    </lineage>
</organism>
<evidence type="ECO:0000313" key="3">
    <source>
        <dbReference type="Proteomes" id="UP000299580"/>
    </source>
</evidence>
<dbReference type="Proteomes" id="UP000299580">
    <property type="component" value="Chromosome"/>
</dbReference>